<reference evidence="1" key="1">
    <citation type="submission" date="2021-03" db="EMBL/GenBank/DDBJ databases">
        <title>Draft genome sequence of rust myrtle Austropuccinia psidii MF-1, a brazilian biotype.</title>
        <authorList>
            <person name="Quecine M.C."/>
            <person name="Pachon D.M.R."/>
            <person name="Bonatelli M.L."/>
            <person name="Correr F.H."/>
            <person name="Franceschini L.M."/>
            <person name="Leite T.F."/>
            <person name="Margarido G.R.A."/>
            <person name="Almeida C.A."/>
            <person name="Ferrarezi J.A."/>
            <person name="Labate C.A."/>
        </authorList>
    </citation>
    <scope>NUCLEOTIDE SEQUENCE</scope>
    <source>
        <strain evidence="1">MF-1</strain>
    </source>
</reference>
<protein>
    <submittedName>
        <fullName evidence="1">Uncharacterized protein</fullName>
    </submittedName>
</protein>
<evidence type="ECO:0000313" key="2">
    <source>
        <dbReference type="Proteomes" id="UP000765509"/>
    </source>
</evidence>
<proteinExistence type="predicted"/>
<evidence type="ECO:0000313" key="1">
    <source>
        <dbReference type="EMBL" id="MBW0462256.1"/>
    </source>
</evidence>
<gene>
    <name evidence="1" type="ORF">O181_001971</name>
</gene>
<comment type="caution">
    <text evidence="1">The sequence shown here is derived from an EMBL/GenBank/DDBJ whole genome shotgun (WGS) entry which is preliminary data.</text>
</comment>
<organism evidence="1 2">
    <name type="scientific">Austropuccinia psidii MF-1</name>
    <dbReference type="NCBI Taxonomy" id="1389203"/>
    <lineage>
        <taxon>Eukaryota</taxon>
        <taxon>Fungi</taxon>
        <taxon>Dikarya</taxon>
        <taxon>Basidiomycota</taxon>
        <taxon>Pucciniomycotina</taxon>
        <taxon>Pucciniomycetes</taxon>
        <taxon>Pucciniales</taxon>
        <taxon>Sphaerophragmiaceae</taxon>
        <taxon>Austropuccinia</taxon>
    </lineage>
</organism>
<dbReference type="Proteomes" id="UP000765509">
    <property type="component" value="Unassembled WGS sequence"/>
</dbReference>
<dbReference type="OrthoDB" id="8063676at2759"/>
<name>A0A9Q3BB58_9BASI</name>
<accession>A0A9Q3BB58</accession>
<dbReference type="EMBL" id="AVOT02000313">
    <property type="protein sequence ID" value="MBW0462256.1"/>
    <property type="molecule type" value="Genomic_DNA"/>
</dbReference>
<keyword evidence="2" id="KW-1185">Reference proteome</keyword>
<dbReference type="AlphaFoldDB" id="A0A9Q3BB58"/>
<sequence length="231" mass="26056">MIQDEVSPKLAFIELQNNFKKSTRLMQLDIVIDLFEIYSSKQVLNSNDCFSKLFNLFDKYRHLGIPLSSEWKGLIAQVFAPIPHGMTRSTWFNCISSELDCSNKNDPHDIQKLVNSFMILMGQADQQTGSQSVMKLFPKNQVATKSNKVDALSSTMSNVFISSPSSQGLNQKIKSLHMPLENEIKHSQLNIKLGNRQPSESLSQKHGVECQYCKLQGLSFQGHWVSTCPGI</sequence>